<dbReference type="EMBL" id="MSFU01000050">
    <property type="protein sequence ID" value="PWY61986.1"/>
    <property type="molecule type" value="Genomic_DNA"/>
</dbReference>
<organism evidence="2 3">
    <name type="scientific">Aspergillus eucalypticola (strain CBS 122712 / IBT 29274)</name>
    <dbReference type="NCBI Taxonomy" id="1448314"/>
    <lineage>
        <taxon>Eukaryota</taxon>
        <taxon>Fungi</taxon>
        <taxon>Dikarya</taxon>
        <taxon>Ascomycota</taxon>
        <taxon>Pezizomycotina</taxon>
        <taxon>Eurotiomycetes</taxon>
        <taxon>Eurotiomycetidae</taxon>
        <taxon>Eurotiales</taxon>
        <taxon>Aspergillaceae</taxon>
        <taxon>Aspergillus</taxon>
        <taxon>Aspergillus subgen. Circumdati</taxon>
    </lineage>
</organism>
<gene>
    <name evidence="2" type="ORF">BO83DRAFT_383630</name>
</gene>
<evidence type="ECO:0000256" key="1">
    <source>
        <dbReference type="SAM" id="SignalP"/>
    </source>
</evidence>
<name>A0A317ULH3_ASPEC</name>
<feature type="chain" id="PRO_5016460784" description="Extracellular membrane protein CFEM domain-containing protein" evidence="1">
    <location>
        <begin position="20"/>
        <end position="65"/>
    </location>
</feature>
<proteinExistence type="predicted"/>
<keyword evidence="3" id="KW-1185">Reference proteome</keyword>
<dbReference type="OrthoDB" id="4509620at2759"/>
<accession>A0A317ULH3</accession>
<comment type="caution">
    <text evidence="2">The sequence shown here is derived from an EMBL/GenBank/DDBJ whole genome shotgun (WGS) entry which is preliminary data.</text>
</comment>
<feature type="signal peptide" evidence="1">
    <location>
        <begin position="1"/>
        <end position="19"/>
    </location>
</feature>
<reference evidence="2" key="1">
    <citation type="submission" date="2016-12" db="EMBL/GenBank/DDBJ databases">
        <title>The genomes of Aspergillus section Nigri reveals drivers in fungal speciation.</title>
        <authorList>
            <consortium name="DOE Joint Genome Institute"/>
            <person name="Vesth T.C."/>
            <person name="Nybo J."/>
            <person name="Theobald S."/>
            <person name="Brandl J."/>
            <person name="Frisvad J.C."/>
            <person name="Nielsen K.F."/>
            <person name="Lyhne E.K."/>
            <person name="Kogle M.E."/>
            <person name="Kuo A."/>
            <person name="Riley R."/>
            <person name="Clum A."/>
            <person name="Nolan M."/>
            <person name="Lipzen A."/>
            <person name="Salamov A."/>
            <person name="Henrissat B."/>
            <person name="Wiebenga A."/>
            <person name="De vries R.P."/>
            <person name="Grigoriev I.V."/>
            <person name="Mortensen U.H."/>
            <person name="Andersen M.R."/>
            <person name="Baker S.E."/>
        </authorList>
    </citation>
    <scope>NUCLEOTIDE SEQUENCE</scope>
    <source>
        <strain evidence="2">CBS 122712</strain>
    </source>
</reference>
<dbReference type="Proteomes" id="UP000246171">
    <property type="component" value="Unassembled WGS sequence"/>
</dbReference>
<protein>
    <recommendedName>
        <fullName evidence="4">Extracellular membrane protein CFEM domain-containing protein</fullName>
    </recommendedName>
</protein>
<evidence type="ECO:0000313" key="2">
    <source>
        <dbReference type="EMBL" id="PWY61986.1"/>
    </source>
</evidence>
<evidence type="ECO:0008006" key="4">
    <source>
        <dbReference type="Google" id="ProtNLM"/>
    </source>
</evidence>
<evidence type="ECO:0000313" key="3">
    <source>
        <dbReference type="Proteomes" id="UP000246171"/>
    </source>
</evidence>
<sequence length="65" mass="7003">MRVQTVIASVFLGVGIATAAETCDNSYSEKDCNWEGTALFCGAIWLSSSQARLAWNVMKSMDPAV</sequence>
<dbReference type="GeneID" id="37054474"/>
<dbReference type="AlphaFoldDB" id="A0A317ULH3"/>
<keyword evidence="1" id="KW-0732">Signal</keyword>
<dbReference type="RefSeq" id="XP_025381995.1">
    <property type="nucleotide sequence ID" value="XM_025532512.1"/>
</dbReference>
<dbReference type="VEuPathDB" id="FungiDB:BO83DRAFT_383630"/>